<evidence type="ECO:0000259" key="2">
    <source>
        <dbReference type="Pfam" id="PF13229"/>
    </source>
</evidence>
<dbReference type="SUPFAM" id="SSF51126">
    <property type="entry name" value="Pectin lyase-like"/>
    <property type="match status" value="1"/>
</dbReference>
<sequence length="549" mass="58992">MPSVYQPDRPVSGGPFTFYVSPDGSDKNNGLSPERPWRTLAHANGVRFKPGDRLRLKGGERFRGRLTLEKGEAGRPSKPVVIDSYGTGRATIAPSGTSGIAVRNTSGVEIRDLTIVGDARKKRDGDGISFFSNLPGSRRLAHIRVSHVEVSHFEYGISVGADPGTGGGFRDVRITDASVHHNLDAGLAVYGPDFDADDPDYAHQRLRIERVRAHTNTGDPASDTRNTGSGIILGSVRDATVSRAVSYGNGARSAADAEEGPEGIWTYDSTRVVIENSRSYRNHTGSEVDGGGFGLDNNVSDSVLQYNLSYGNDGPGFLVYSGQPTGAHRNNTMRFNVSWDDARRLPWYGGIVAYGTMLRDLDIYHNTVLMRTADLEDTPAAIEAGVAGSRPPALRLRDGIRDVGVHNNVFVTDSGPLIETESAYGQERVRMQGNDYHSTDRWTMLWGDERYSGLDGWREATEQETLDGEATGSSADPCVNAATAPLTGRIRAAALTARCTDEAAGLRRPAAFGIDPGPVDYFGARLRGGRGPAWAGAAQPDAGRPRSGD</sequence>
<dbReference type="InterPro" id="IPR039448">
    <property type="entry name" value="Beta_helix"/>
</dbReference>
<organism evidence="3 4">
    <name type="scientific">Streptomyces polyrhachis</name>
    <dbReference type="NCBI Taxonomy" id="1282885"/>
    <lineage>
        <taxon>Bacteria</taxon>
        <taxon>Bacillati</taxon>
        <taxon>Actinomycetota</taxon>
        <taxon>Actinomycetes</taxon>
        <taxon>Kitasatosporales</taxon>
        <taxon>Streptomycetaceae</taxon>
        <taxon>Streptomyces</taxon>
    </lineage>
</organism>
<evidence type="ECO:0000313" key="3">
    <source>
        <dbReference type="EMBL" id="MFC7221008.1"/>
    </source>
</evidence>
<name>A0ABW2GJU4_9ACTN</name>
<proteinExistence type="predicted"/>
<evidence type="ECO:0000256" key="1">
    <source>
        <dbReference type="SAM" id="MobiDB-lite"/>
    </source>
</evidence>
<dbReference type="EMBL" id="JBHSZO010000047">
    <property type="protein sequence ID" value="MFC7221008.1"/>
    <property type="molecule type" value="Genomic_DNA"/>
</dbReference>
<evidence type="ECO:0000313" key="4">
    <source>
        <dbReference type="Proteomes" id="UP001596413"/>
    </source>
</evidence>
<dbReference type="Pfam" id="PF13229">
    <property type="entry name" value="Beta_helix"/>
    <property type="match status" value="1"/>
</dbReference>
<protein>
    <submittedName>
        <fullName evidence="3">Right-handed parallel beta-helix repeat-containing protein</fullName>
    </submittedName>
</protein>
<feature type="region of interest" description="Disordered" evidence="1">
    <location>
        <begin position="530"/>
        <end position="549"/>
    </location>
</feature>
<feature type="domain" description="Right handed beta helix" evidence="2">
    <location>
        <begin position="215"/>
        <end position="332"/>
    </location>
</feature>
<dbReference type="InterPro" id="IPR011050">
    <property type="entry name" value="Pectin_lyase_fold/virulence"/>
</dbReference>
<comment type="caution">
    <text evidence="3">The sequence shown here is derived from an EMBL/GenBank/DDBJ whole genome shotgun (WGS) entry which is preliminary data.</text>
</comment>
<accession>A0ABW2GJU4</accession>
<dbReference type="InterPro" id="IPR006626">
    <property type="entry name" value="PbH1"/>
</dbReference>
<keyword evidence="4" id="KW-1185">Reference proteome</keyword>
<dbReference type="RefSeq" id="WP_386418080.1">
    <property type="nucleotide sequence ID" value="NZ_JBHSZO010000047.1"/>
</dbReference>
<reference evidence="4" key="1">
    <citation type="journal article" date="2019" name="Int. J. Syst. Evol. Microbiol.">
        <title>The Global Catalogue of Microorganisms (GCM) 10K type strain sequencing project: providing services to taxonomists for standard genome sequencing and annotation.</title>
        <authorList>
            <consortium name="The Broad Institute Genomics Platform"/>
            <consortium name="The Broad Institute Genome Sequencing Center for Infectious Disease"/>
            <person name="Wu L."/>
            <person name="Ma J."/>
        </authorList>
    </citation>
    <scope>NUCLEOTIDE SEQUENCE [LARGE SCALE GENOMIC DNA]</scope>
    <source>
        <strain evidence="4">CGMCC 1.13681</strain>
    </source>
</reference>
<dbReference type="InterPro" id="IPR012334">
    <property type="entry name" value="Pectin_lyas_fold"/>
</dbReference>
<gene>
    <name evidence="3" type="ORF">ACFQLX_23035</name>
</gene>
<dbReference type="Proteomes" id="UP001596413">
    <property type="component" value="Unassembled WGS sequence"/>
</dbReference>
<dbReference type="SMART" id="SM00710">
    <property type="entry name" value="PbH1"/>
    <property type="match status" value="7"/>
</dbReference>
<dbReference type="Gene3D" id="2.160.20.10">
    <property type="entry name" value="Single-stranded right-handed beta-helix, Pectin lyase-like"/>
    <property type="match status" value="1"/>
</dbReference>